<dbReference type="Gene3D" id="2.170.130.10">
    <property type="entry name" value="TonB-dependent receptor, plug domain"/>
    <property type="match status" value="1"/>
</dbReference>
<evidence type="ECO:0000256" key="2">
    <source>
        <dbReference type="ARBA" id="ARBA00022448"/>
    </source>
</evidence>
<dbReference type="GO" id="GO:0015344">
    <property type="term" value="F:siderophore uptake transmembrane transporter activity"/>
    <property type="evidence" value="ECO:0007669"/>
    <property type="project" value="TreeGrafter"/>
</dbReference>
<comment type="caution">
    <text evidence="9">The sequence shown here is derived from an EMBL/GenBank/DDBJ whole genome shotgun (WGS) entry which is preliminary data.</text>
</comment>
<gene>
    <name evidence="9" type="ORF">EZS27_015785</name>
</gene>
<evidence type="ECO:0000313" key="9">
    <source>
        <dbReference type="EMBL" id="KAA6336031.1"/>
    </source>
</evidence>
<dbReference type="InterPro" id="IPR023996">
    <property type="entry name" value="TonB-dep_OMP_SusC/RagA"/>
</dbReference>
<dbReference type="Gene3D" id="2.40.170.20">
    <property type="entry name" value="TonB-dependent receptor, beta-barrel domain"/>
    <property type="match status" value="1"/>
</dbReference>
<dbReference type="NCBIfam" id="TIGR04056">
    <property type="entry name" value="OMP_RagA_SusC"/>
    <property type="match status" value="1"/>
</dbReference>
<dbReference type="PROSITE" id="PS52016">
    <property type="entry name" value="TONB_DEPENDENT_REC_3"/>
    <property type="match status" value="1"/>
</dbReference>
<sequence>MNVFNNRKCCFSIISRKWQLVMKLIVFFIFCFSLNISGVVPSENKLSMIEPRHDVTMLLPEVSQQQITVTGVVLDPTGEPLPGVSIVVKGTTTGIITDFNGKYSIAVPGRGSILEFSYLGFATQSVTVGGQTVINVTLKEDTQTIDEVVVVGYGTQKKVNLTGAVSAMTVDETLTSRSLTDVSTGLQGMLPGLAVSQNSSMAGREDVTLLIRGMGTVNNSNPLIVVDGMPDVNINRLNMADIESISILKDAASAAIYGSRAANGVILITTKSGKSSDKVAINFSGSYAVSYPTSSIEFMPDYPRALTLHQRLAAANTLESNYQFKNGTIDQWLALGMIDPLRYPNTDWWDWIQRDNGLMQNYNVSASGGNDKSNFFASIGIQNQEGLQINNDYTRYNARFNFDYKLKPNVNVGVRFSGNWTKRTYFMSGGYTDTDDQNNTAGYDLQYSIAGLTPYDPASGYYGGAMAYGEDAQAYNPYTYMVNNLNYQNRQEALTTMYMDWTPVKGLTARVEYSLNYYNQFRWTANTPNRSYNFQVGQFGSRVYVGEDAGVGNYTNTGYKTQLHGRLNYNLKIAEGHDIAAMVAYNEEYWYNRSQSTSRNNRLHPSLHEVDAALTDVQGTGGNSDTEGLLSYIGRLNYTAFERYLLEINFRVDGSSRFLPGHQYGFFPSAALGWRFSEESFVKSFTKDWLHLGKLRVSYGTLGNNDVSRYEQKETLSASNYMVGNNIVKGFVNKKMVNQMLTWETGAVTNVGLDLGFFGGKLTGELDYYDRFTSGMIRPSQMSLHLTGAYSAPRDNIGDMRNRGIDVNLTWREKRAGFNYQINANFSRNWTQLEKWNEFLDKGWIYVNMPYHFVYAYEDYGIAQTWQDVYSHTPQGASPGDILRKDVNGDGRIDGNDKIAYPKVLRDRPTTNFALNASASWKGIDLAVMLQGTAGRKTFWINNYNNVNFTSQRYASSWDHWNLPWSWENRDGEWPRLGGSNNREETSFWLDDLSYLRLKNLQIGYSLPKKWLKAAYIANFRIYVSGENLATITSFRGIDPERSGRGSDGGAGGYTSDAYPLVKSYSVGLNIGF</sequence>
<evidence type="ECO:0000256" key="1">
    <source>
        <dbReference type="ARBA" id="ARBA00004571"/>
    </source>
</evidence>
<dbReference type="InterPro" id="IPR023997">
    <property type="entry name" value="TonB-dep_OMP_SusC/RagA_CS"/>
</dbReference>
<keyword evidence="3 7" id="KW-0812">Transmembrane</keyword>
<dbReference type="PANTHER" id="PTHR30069:SF29">
    <property type="entry name" value="HEMOGLOBIN AND HEMOGLOBIN-HAPTOGLOBIN-BINDING PROTEIN 1-RELATED"/>
    <property type="match status" value="1"/>
</dbReference>
<comment type="subcellular location">
    <subcellularLocation>
        <location evidence="1">Cell outer membrane</location>
        <topology evidence="1">Multi-pass membrane protein</topology>
    </subcellularLocation>
</comment>
<evidence type="ECO:0000256" key="7">
    <source>
        <dbReference type="SAM" id="Phobius"/>
    </source>
</evidence>
<evidence type="ECO:0000256" key="5">
    <source>
        <dbReference type="ARBA" id="ARBA00023136"/>
    </source>
</evidence>
<dbReference type="InterPro" id="IPR012910">
    <property type="entry name" value="Plug_dom"/>
</dbReference>
<proteinExistence type="predicted"/>
<dbReference type="InterPro" id="IPR008969">
    <property type="entry name" value="CarboxyPept-like_regulatory"/>
</dbReference>
<dbReference type="Pfam" id="PF13715">
    <property type="entry name" value="CarbopepD_reg_2"/>
    <property type="match status" value="1"/>
</dbReference>
<evidence type="ECO:0000256" key="3">
    <source>
        <dbReference type="ARBA" id="ARBA00022692"/>
    </source>
</evidence>
<name>A0A5J4RSU5_9ZZZZ</name>
<protein>
    <submittedName>
        <fullName evidence="9">TonB-dependent receptor SusC</fullName>
    </submittedName>
</protein>
<keyword evidence="5 7" id="KW-0472">Membrane</keyword>
<organism evidence="9">
    <name type="scientific">termite gut metagenome</name>
    <dbReference type="NCBI Taxonomy" id="433724"/>
    <lineage>
        <taxon>unclassified sequences</taxon>
        <taxon>metagenomes</taxon>
        <taxon>organismal metagenomes</taxon>
    </lineage>
</organism>
<dbReference type="Gene3D" id="2.60.40.1120">
    <property type="entry name" value="Carboxypeptidase-like, regulatory domain"/>
    <property type="match status" value="1"/>
</dbReference>
<keyword evidence="4" id="KW-0732">Signal</keyword>
<dbReference type="SUPFAM" id="SSF56935">
    <property type="entry name" value="Porins"/>
    <property type="match status" value="1"/>
</dbReference>
<dbReference type="GO" id="GO:0044718">
    <property type="term" value="P:siderophore transmembrane transport"/>
    <property type="evidence" value="ECO:0007669"/>
    <property type="project" value="TreeGrafter"/>
</dbReference>
<keyword evidence="2" id="KW-0813">Transport</keyword>
<accession>A0A5J4RSU5</accession>
<keyword evidence="6" id="KW-0998">Cell outer membrane</keyword>
<keyword evidence="7" id="KW-1133">Transmembrane helix</keyword>
<dbReference type="FunFam" id="2.60.40.1120:FF:000003">
    <property type="entry name" value="Outer membrane protein Omp121"/>
    <property type="match status" value="1"/>
</dbReference>
<dbReference type="SUPFAM" id="SSF49464">
    <property type="entry name" value="Carboxypeptidase regulatory domain-like"/>
    <property type="match status" value="1"/>
</dbReference>
<evidence type="ECO:0000256" key="6">
    <source>
        <dbReference type="ARBA" id="ARBA00023237"/>
    </source>
</evidence>
<dbReference type="InterPro" id="IPR039426">
    <property type="entry name" value="TonB-dep_rcpt-like"/>
</dbReference>
<feature type="domain" description="TonB-dependent receptor plug" evidence="8">
    <location>
        <begin position="159"/>
        <end position="265"/>
    </location>
</feature>
<dbReference type="InterPro" id="IPR036942">
    <property type="entry name" value="Beta-barrel_TonB_sf"/>
</dbReference>
<reference evidence="9" key="1">
    <citation type="submission" date="2019-03" db="EMBL/GenBank/DDBJ databases">
        <title>Single cell metagenomics reveals metabolic interactions within the superorganism composed of flagellate Streblomastix strix and complex community of Bacteroidetes bacteria on its surface.</title>
        <authorList>
            <person name="Treitli S.C."/>
            <person name="Kolisko M."/>
            <person name="Husnik F."/>
            <person name="Keeling P."/>
            <person name="Hampl V."/>
        </authorList>
    </citation>
    <scope>NUCLEOTIDE SEQUENCE</scope>
    <source>
        <strain evidence="9">STM</strain>
    </source>
</reference>
<evidence type="ECO:0000259" key="8">
    <source>
        <dbReference type="Pfam" id="PF07715"/>
    </source>
</evidence>
<feature type="transmembrane region" description="Helical" evidence="7">
    <location>
        <begin position="20"/>
        <end position="40"/>
    </location>
</feature>
<dbReference type="AlphaFoldDB" id="A0A5J4RSU5"/>
<dbReference type="EMBL" id="SNRY01000835">
    <property type="protein sequence ID" value="KAA6336031.1"/>
    <property type="molecule type" value="Genomic_DNA"/>
</dbReference>
<dbReference type="InterPro" id="IPR037066">
    <property type="entry name" value="Plug_dom_sf"/>
</dbReference>
<dbReference type="PANTHER" id="PTHR30069">
    <property type="entry name" value="TONB-DEPENDENT OUTER MEMBRANE RECEPTOR"/>
    <property type="match status" value="1"/>
</dbReference>
<keyword evidence="9" id="KW-0675">Receptor</keyword>
<dbReference type="GO" id="GO:0009279">
    <property type="term" value="C:cell outer membrane"/>
    <property type="evidence" value="ECO:0007669"/>
    <property type="project" value="UniProtKB-SubCell"/>
</dbReference>
<dbReference type="Pfam" id="PF07715">
    <property type="entry name" value="Plug"/>
    <property type="match status" value="1"/>
</dbReference>
<evidence type="ECO:0000256" key="4">
    <source>
        <dbReference type="ARBA" id="ARBA00022729"/>
    </source>
</evidence>
<dbReference type="NCBIfam" id="TIGR04057">
    <property type="entry name" value="SusC_RagA_signa"/>
    <property type="match status" value="1"/>
</dbReference>